<sequence length="496" mass="58137">MLLKGPDMLINLATPLLCSRLNKIAFSADVKHMFHRIQICLRDQQCQRVLYRDDTNKPMETYILNRMAFGPKCSPFVSQYVKNWNADRWFGKYPEAAKAVKESVYMDDVLLSEVSVHKAVNIAKQLIEIFKYINWELVSFQSNSKEFLRQLPNLYIKNDLIPFFQSNSKEFLRQLPNQYIKNDLIPLLEDEQTEHITKVLGCSWNTTEDVFLFQLDKNIFIKLMTEFEHKPTKKDLASLIARIFDIMGFIAHYTIRGKIILQRTWKTKIGWDEAVSNNILNEWKSWLADIKEITKIRIPRMISQLDAIQNAEKLELHSFCDAGIEAFGAVTYLVVHANNQVTSRILMAKAKVTPLRFHTETEIKEIPRLELMSALLAARLSKTNLYNIYLQQLNYSTHQLPPIELDELIDRLSDSIKSSWNKLRRAVARALKILLDGLIPAIKSRQFHDVAMRMEIKQIHNGFKLLTPIDFERAEHFIFRKLQREHFTEEYQLFKN</sequence>
<dbReference type="Pfam" id="PF05380">
    <property type="entry name" value="Peptidase_A17"/>
    <property type="match status" value="1"/>
</dbReference>
<dbReference type="EMBL" id="JADBJN010000003">
    <property type="protein sequence ID" value="KAG5672332.1"/>
    <property type="molecule type" value="Genomic_DNA"/>
</dbReference>
<dbReference type="Proteomes" id="UP001107558">
    <property type="component" value="Chromosome 3"/>
</dbReference>
<protein>
    <recommendedName>
        <fullName evidence="3">Reverse transcriptase domain-containing protein</fullName>
    </recommendedName>
</protein>
<organism evidence="1 2">
    <name type="scientific">Polypedilum vanderplanki</name>
    <name type="common">Sleeping chironomid midge</name>
    <dbReference type="NCBI Taxonomy" id="319348"/>
    <lineage>
        <taxon>Eukaryota</taxon>
        <taxon>Metazoa</taxon>
        <taxon>Ecdysozoa</taxon>
        <taxon>Arthropoda</taxon>
        <taxon>Hexapoda</taxon>
        <taxon>Insecta</taxon>
        <taxon>Pterygota</taxon>
        <taxon>Neoptera</taxon>
        <taxon>Endopterygota</taxon>
        <taxon>Diptera</taxon>
        <taxon>Nematocera</taxon>
        <taxon>Chironomoidea</taxon>
        <taxon>Chironomidae</taxon>
        <taxon>Chironominae</taxon>
        <taxon>Polypedilum</taxon>
        <taxon>Polypedilum</taxon>
    </lineage>
</organism>
<dbReference type="GO" id="GO:0071897">
    <property type="term" value="P:DNA biosynthetic process"/>
    <property type="evidence" value="ECO:0007669"/>
    <property type="project" value="UniProtKB-ARBA"/>
</dbReference>
<keyword evidence="2" id="KW-1185">Reference proteome</keyword>
<dbReference type="InterPro" id="IPR043502">
    <property type="entry name" value="DNA/RNA_pol_sf"/>
</dbReference>
<dbReference type="PANTHER" id="PTHR47331">
    <property type="entry name" value="PHD-TYPE DOMAIN-CONTAINING PROTEIN"/>
    <property type="match status" value="1"/>
</dbReference>
<dbReference type="OrthoDB" id="7762683at2759"/>
<accession>A0A9J6BR33</accession>
<gene>
    <name evidence="1" type="ORF">PVAND_002466</name>
</gene>
<dbReference type="SUPFAM" id="SSF56672">
    <property type="entry name" value="DNA/RNA polymerases"/>
    <property type="match status" value="1"/>
</dbReference>
<evidence type="ECO:0008006" key="3">
    <source>
        <dbReference type="Google" id="ProtNLM"/>
    </source>
</evidence>
<dbReference type="PANTHER" id="PTHR47331:SF5">
    <property type="entry name" value="RIBONUCLEASE H"/>
    <property type="match status" value="1"/>
</dbReference>
<reference evidence="1" key="1">
    <citation type="submission" date="2021-03" db="EMBL/GenBank/DDBJ databases">
        <title>Chromosome level genome of the anhydrobiotic midge Polypedilum vanderplanki.</title>
        <authorList>
            <person name="Yoshida Y."/>
            <person name="Kikawada T."/>
            <person name="Gusev O."/>
        </authorList>
    </citation>
    <scope>NUCLEOTIDE SEQUENCE</scope>
    <source>
        <strain evidence="1">NIAS01</strain>
        <tissue evidence="1">Whole body or cell culture</tissue>
    </source>
</reference>
<evidence type="ECO:0000313" key="1">
    <source>
        <dbReference type="EMBL" id="KAG5672332.1"/>
    </source>
</evidence>
<dbReference type="InterPro" id="IPR008042">
    <property type="entry name" value="Retrotrans_Pao"/>
</dbReference>
<name>A0A9J6BR33_POLVA</name>
<proteinExistence type="predicted"/>
<comment type="caution">
    <text evidence="1">The sequence shown here is derived from an EMBL/GenBank/DDBJ whole genome shotgun (WGS) entry which is preliminary data.</text>
</comment>
<evidence type="ECO:0000313" key="2">
    <source>
        <dbReference type="Proteomes" id="UP001107558"/>
    </source>
</evidence>
<dbReference type="AlphaFoldDB" id="A0A9J6BR33"/>